<feature type="transmembrane region" description="Helical" evidence="4">
    <location>
        <begin position="246"/>
        <end position="265"/>
    </location>
</feature>
<dbReference type="InterPro" id="IPR012946">
    <property type="entry name" value="X8"/>
</dbReference>
<dbReference type="FunFam" id="1.20.58.1040:FF:000003">
    <property type="entry name" value="glucan endo-1,3-beta-glucosidase 7"/>
    <property type="match status" value="1"/>
</dbReference>
<dbReference type="EMBL" id="CM026423">
    <property type="protein sequence ID" value="KAG0583283.1"/>
    <property type="molecule type" value="Genomic_DNA"/>
</dbReference>
<keyword evidence="4" id="KW-0472">Membrane</keyword>
<dbReference type="AlphaFoldDB" id="A0A8T0IHL2"/>
<keyword evidence="7" id="KW-1185">Reference proteome</keyword>
<feature type="transmembrane region" description="Helical" evidence="4">
    <location>
        <begin position="145"/>
        <end position="168"/>
    </location>
</feature>
<dbReference type="Pfam" id="PF07983">
    <property type="entry name" value="X8"/>
    <property type="match status" value="1"/>
</dbReference>
<keyword evidence="4" id="KW-0812">Transmembrane</keyword>
<dbReference type="EMBL" id="CM026423">
    <property type="protein sequence ID" value="KAG0583284.1"/>
    <property type="molecule type" value="Genomic_DNA"/>
</dbReference>
<keyword evidence="2" id="KW-1015">Disulfide bond</keyword>
<evidence type="ECO:0000256" key="4">
    <source>
        <dbReference type="SAM" id="Phobius"/>
    </source>
</evidence>
<evidence type="ECO:0000256" key="3">
    <source>
        <dbReference type="SAM" id="MobiDB-lite"/>
    </source>
</evidence>
<feature type="region of interest" description="Disordered" evidence="3">
    <location>
        <begin position="1"/>
        <end position="30"/>
    </location>
</feature>
<sequence>MEYSRQRPVTNSARSTTRANNTRYTELPRSHVDDEIPKYLTATQRDEESLPISFHQRVTNLVEIDNANVPNGADQPPGNQVLKKALDVCGKEIKISTSIIDKLESRSDIVKAYTHQVLGLFIVFQGVLITVLFKGDLSNEPSPTRVAIFSMLAVFLVLSFYGCIVAVTQNAILIRRLKRNIIAEKNRHKRYERYELEIHVFGAQFALRDQHVEPNFEILPQEHPRWHTMRNYNWDFMKSFTSYKALLVYITLISLVVLSLVFVVYQKAPTLAEAPAPSISVESDNPGKTWCIAKVGSADKDVMNGLNFACGEGGVDCGAIQVGGACFNPDTIASHASFAYNTYYQNMGRNSWNCYFGGTGVITITDPSYSGCSFL</sequence>
<dbReference type="Gene3D" id="1.20.58.1040">
    <property type="match status" value="1"/>
</dbReference>
<name>A0A8T0IHL2_CERPU</name>
<feature type="domain" description="X8" evidence="5">
    <location>
        <begin position="289"/>
        <end position="374"/>
    </location>
</feature>
<feature type="transmembrane region" description="Helical" evidence="4">
    <location>
        <begin position="112"/>
        <end position="133"/>
    </location>
</feature>
<organism evidence="6 7">
    <name type="scientific">Ceratodon purpureus</name>
    <name type="common">Fire moss</name>
    <name type="synonym">Dicranum purpureum</name>
    <dbReference type="NCBI Taxonomy" id="3225"/>
    <lineage>
        <taxon>Eukaryota</taxon>
        <taxon>Viridiplantae</taxon>
        <taxon>Streptophyta</taxon>
        <taxon>Embryophyta</taxon>
        <taxon>Bryophyta</taxon>
        <taxon>Bryophytina</taxon>
        <taxon>Bryopsida</taxon>
        <taxon>Dicranidae</taxon>
        <taxon>Pseudoditrichales</taxon>
        <taxon>Ditrichaceae</taxon>
        <taxon>Ceratodon</taxon>
    </lineage>
</organism>
<accession>A0A8T0IHL2</accession>
<evidence type="ECO:0000313" key="6">
    <source>
        <dbReference type="EMBL" id="KAG0583284.1"/>
    </source>
</evidence>
<protein>
    <recommendedName>
        <fullName evidence="5">X8 domain-containing protein</fullName>
    </recommendedName>
</protein>
<reference evidence="6" key="1">
    <citation type="submission" date="2020-06" db="EMBL/GenBank/DDBJ databases">
        <title>WGS assembly of Ceratodon purpureus strain R40.</title>
        <authorList>
            <person name="Carey S.B."/>
            <person name="Jenkins J."/>
            <person name="Shu S."/>
            <person name="Lovell J.T."/>
            <person name="Sreedasyam A."/>
            <person name="Maumus F."/>
            <person name="Tiley G.P."/>
            <person name="Fernandez-Pozo N."/>
            <person name="Barry K."/>
            <person name="Chen C."/>
            <person name="Wang M."/>
            <person name="Lipzen A."/>
            <person name="Daum C."/>
            <person name="Saski C.A."/>
            <person name="Payton A.C."/>
            <person name="Mcbreen J.C."/>
            <person name="Conrad R.E."/>
            <person name="Kollar L.M."/>
            <person name="Olsson S."/>
            <person name="Huttunen S."/>
            <person name="Landis J.B."/>
            <person name="Wickett N.J."/>
            <person name="Johnson M.G."/>
            <person name="Rensing S.A."/>
            <person name="Grimwood J."/>
            <person name="Schmutz J."/>
            <person name="Mcdaniel S.F."/>
        </authorList>
    </citation>
    <scope>NUCLEOTIDE SEQUENCE</scope>
    <source>
        <strain evidence="6">R40</strain>
    </source>
</reference>
<keyword evidence="1" id="KW-0732">Signal</keyword>
<dbReference type="PANTHER" id="PTHR31044">
    <property type="entry name" value="BETA-1,3 GLUCANASE"/>
    <property type="match status" value="1"/>
</dbReference>
<evidence type="ECO:0000256" key="1">
    <source>
        <dbReference type="ARBA" id="ARBA00022729"/>
    </source>
</evidence>
<dbReference type="PANTHER" id="PTHR31044:SF52">
    <property type="entry name" value="OS01G0631500 PROTEIN"/>
    <property type="match status" value="1"/>
</dbReference>
<evidence type="ECO:0000259" key="5">
    <source>
        <dbReference type="SMART" id="SM00768"/>
    </source>
</evidence>
<dbReference type="GO" id="GO:0009506">
    <property type="term" value="C:plasmodesma"/>
    <property type="evidence" value="ECO:0007669"/>
    <property type="project" value="UniProtKB-ARBA"/>
</dbReference>
<evidence type="ECO:0000313" key="7">
    <source>
        <dbReference type="Proteomes" id="UP000822688"/>
    </source>
</evidence>
<dbReference type="Proteomes" id="UP000822688">
    <property type="component" value="Chromosome 3"/>
</dbReference>
<dbReference type="InterPro" id="IPR044788">
    <property type="entry name" value="X8_dom_prot"/>
</dbReference>
<feature type="compositionally biased region" description="Polar residues" evidence="3">
    <location>
        <begin position="7"/>
        <end position="24"/>
    </location>
</feature>
<comment type="caution">
    <text evidence="6">The sequence shown here is derived from an EMBL/GenBank/DDBJ whole genome shotgun (WGS) entry which is preliminary data.</text>
</comment>
<dbReference type="SMART" id="SM00768">
    <property type="entry name" value="X8"/>
    <property type="match status" value="1"/>
</dbReference>
<keyword evidence="4" id="KW-1133">Transmembrane helix</keyword>
<gene>
    <name evidence="6" type="ORF">KC19_3G123600</name>
</gene>
<evidence type="ECO:0000256" key="2">
    <source>
        <dbReference type="ARBA" id="ARBA00023157"/>
    </source>
</evidence>
<proteinExistence type="predicted"/>